<dbReference type="InterPro" id="IPR013083">
    <property type="entry name" value="Znf_RING/FYVE/PHD"/>
</dbReference>
<dbReference type="Proteomes" id="UP001172673">
    <property type="component" value="Unassembled WGS sequence"/>
</dbReference>
<evidence type="ECO:0000256" key="3">
    <source>
        <dbReference type="ARBA" id="ARBA00022833"/>
    </source>
</evidence>
<dbReference type="InterPro" id="IPR017907">
    <property type="entry name" value="Znf_RING_CS"/>
</dbReference>
<dbReference type="Gene3D" id="3.30.40.10">
    <property type="entry name" value="Zinc/RING finger domain, C3HC4 (zinc finger)"/>
    <property type="match status" value="1"/>
</dbReference>
<dbReference type="PANTHER" id="PTHR15898:SF13">
    <property type="entry name" value="BIFUNCTIONAL APOPTOSIS REGULATOR"/>
    <property type="match status" value="1"/>
</dbReference>
<dbReference type="GO" id="GO:0008270">
    <property type="term" value="F:zinc ion binding"/>
    <property type="evidence" value="ECO:0007669"/>
    <property type="project" value="UniProtKB-KW"/>
</dbReference>
<keyword evidence="1" id="KW-0479">Metal-binding</keyword>
<evidence type="ECO:0000256" key="1">
    <source>
        <dbReference type="ARBA" id="ARBA00022723"/>
    </source>
</evidence>
<feature type="domain" description="RING-type" evidence="6">
    <location>
        <begin position="22"/>
        <end position="66"/>
    </location>
</feature>
<dbReference type="Pfam" id="PF00097">
    <property type="entry name" value="zf-C3HC4"/>
    <property type="match status" value="1"/>
</dbReference>
<feature type="compositionally biased region" description="Polar residues" evidence="5">
    <location>
        <begin position="311"/>
        <end position="320"/>
    </location>
</feature>
<evidence type="ECO:0000256" key="4">
    <source>
        <dbReference type="PROSITE-ProRule" id="PRU00175"/>
    </source>
</evidence>
<feature type="compositionally biased region" description="Gly residues" evidence="5">
    <location>
        <begin position="511"/>
        <end position="520"/>
    </location>
</feature>
<evidence type="ECO:0000313" key="7">
    <source>
        <dbReference type="EMBL" id="KAJ9606328.1"/>
    </source>
</evidence>
<dbReference type="EMBL" id="JAPDRK010000014">
    <property type="protein sequence ID" value="KAJ9606328.1"/>
    <property type="molecule type" value="Genomic_DNA"/>
</dbReference>
<dbReference type="SMART" id="SM00184">
    <property type="entry name" value="RING"/>
    <property type="match status" value="1"/>
</dbReference>
<keyword evidence="3" id="KW-0862">Zinc</keyword>
<dbReference type="GO" id="GO:0061630">
    <property type="term" value="F:ubiquitin protein ligase activity"/>
    <property type="evidence" value="ECO:0007669"/>
    <property type="project" value="TreeGrafter"/>
</dbReference>
<gene>
    <name evidence="7" type="primary">PSH1</name>
    <name evidence="7" type="ORF">H2200_009289</name>
</gene>
<evidence type="ECO:0000313" key="8">
    <source>
        <dbReference type="Proteomes" id="UP001172673"/>
    </source>
</evidence>
<comment type="caution">
    <text evidence="7">The sequence shown here is derived from an EMBL/GenBank/DDBJ whole genome shotgun (WGS) entry which is preliminary data.</text>
</comment>
<accession>A0AA38X444</accession>
<protein>
    <submittedName>
        <fullName evidence="7">E3 ubiquitin ligase</fullName>
    </submittedName>
</protein>
<keyword evidence="2 4" id="KW-0863">Zinc-finger</keyword>
<organism evidence="7 8">
    <name type="scientific">Cladophialophora chaetospira</name>
    <dbReference type="NCBI Taxonomy" id="386627"/>
    <lineage>
        <taxon>Eukaryota</taxon>
        <taxon>Fungi</taxon>
        <taxon>Dikarya</taxon>
        <taxon>Ascomycota</taxon>
        <taxon>Pezizomycotina</taxon>
        <taxon>Eurotiomycetes</taxon>
        <taxon>Chaetothyriomycetidae</taxon>
        <taxon>Chaetothyriales</taxon>
        <taxon>Herpotrichiellaceae</taxon>
        <taxon>Cladophialophora</taxon>
    </lineage>
</organism>
<feature type="compositionally biased region" description="Acidic residues" evidence="5">
    <location>
        <begin position="424"/>
        <end position="436"/>
    </location>
</feature>
<evidence type="ECO:0000259" key="6">
    <source>
        <dbReference type="PROSITE" id="PS50089"/>
    </source>
</evidence>
<dbReference type="GO" id="GO:0043161">
    <property type="term" value="P:proteasome-mediated ubiquitin-dependent protein catabolic process"/>
    <property type="evidence" value="ECO:0007669"/>
    <property type="project" value="TreeGrafter"/>
</dbReference>
<feature type="compositionally biased region" description="Basic and acidic residues" evidence="5">
    <location>
        <begin position="274"/>
        <end position="284"/>
    </location>
</feature>
<keyword evidence="8" id="KW-1185">Reference proteome</keyword>
<feature type="compositionally biased region" description="Polar residues" evidence="5">
    <location>
        <begin position="264"/>
        <end position="273"/>
    </location>
</feature>
<feature type="compositionally biased region" description="Polar residues" evidence="5">
    <location>
        <begin position="443"/>
        <end position="453"/>
    </location>
</feature>
<evidence type="ECO:0000256" key="5">
    <source>
        <dbReference type="SAM" id="MobiDB-lite"/>
    </source>
</evidence>
<dbReference type="SUPFAM" id="SSF57850">
    <property type="entry name" value="RING/U-box"/>
    <property type="match status" value="1"/>
</dbReference>
<evidence type="ECO:0000256" key="2">
    <source>
        <dbReference type="ARBA" id="ARBA00022771"/>
    </source>
</evidence>
<dbReference type="GO" id="GO:0005634">
    <property type="term" value="C:nucleus"/>
    <property type="evidence" value="ECO:0007669"/>
    <property type="project" value="TreeGrafter"/>
</dbReference>
<name>A0AA38X444_9EURO</name>
<feature type="compositionally biased region" description="Acidic residues" evidence="5">
    <location>
        <begin position="231"/>
        <end position="248"/>
    </location>
</feature>
<dbReference type="PROSITE" id="PS50089">
    <property type="entry name" value="ZF_RING_2"/>
    <property type="match status" value="1"/>
</dbReference>
<sequence>MATDMLATFQKHIEDMRNLSLCKICIKPFYEPFILPCGHTYCYSCLASWFGGAEGRRSKKSCPDCRAKVRAQPSPNYLLRDLVHMFIGRAELLPEDETVQEHQTAKEQEAGLLAADRSGPGLFKGAFLTLGPGLLQRDWRRGILDPGDNVMRCPDCHWELEEGECGRCGFHEFDVSGSDSDGDDGLDGSIDLDDSEMDDDDDLDHEFGHTMGEHPLNYHYNDASRIPSFSSDDDSGDDEEDNDMDGFIDNEAIGGESDSDGDTESTMTIYNRQFQDHHHQHDDQASVSSERSYHPDPRDPPLYVDLGTDLQDFSSDAPSRTNDEHSETATNHDEMTEESEPEVTPVRAAPPRRRGGLMRVILSSDDEEEDEDNHNVDTSVGTEHNDEEEDSDAEHDAVDNNNASNNDRHYLDLLSDASATEPSNSDEDSEDSEDSDDSIRPPQYSNQRRQQTAPVRARRSNYNSYQGGRRRPSPPTRQSSSRQQSHRGRGTTNRYQPYQRPYGSAGRRIPVGGGNRGYPV</sequence>
<dbReference type="InterPro" id="IPR018957">
    <property type="entry name" value="Znf_C3HC4_RING-type"/>
</dbReference>
<feature type="compositionally biased region" description="Acidic residues" evidence="5">
    <location>
        <begin position="180"/>
        <end position="204"/>
    </location>
</feature>
<feature type="compositionally biased region" description="Basic and acidic residues" evidence="5">
    <location>
        <begin position="321"/>
        <end position="334"/>
    </location>
</feature>
<dbReference type="InterPro" id="IPR001841">
    <property type="entry name" value="Znf_RING"/>
</dbReference>
<dbReference type="PROSITE" id="PS00518">
    <property type="entry name" value="ZF_RING_1"/>
    <property type="match status" value="1"/>
</dbReference>
<dbReference type="PANTHER" id="PTHR15898">
    <property type="entry name" value="BIFUNCTIONAL APOPTOSIS REGULATOR"/>
    <property type="match status" value="1"/>
</dbReference>
<proteinExistence type="predicted"/>
<reference evidence="7" key="1">
    <citation type="submission" date="2022-10" db="EMBL/GenBank/DDBJ databases">
        <title>Culturing micro-colonial fungi from biological soil crusts in the Mojave desert and describing Neophaeococcomyces mojavensis, and introducing the new genera and species Taxawa tesnikishii.</title>
        <authorList>
            <person name="Kurbessoian T."/>
            <person name="Stajich J.E."/>
        </authorList>
    </citation>
    <scope>NUCLEOTIDE SEQUENCE</scope>
    <source>
        <strain evidence="7">TK_41</strain>
    </source>
</reference>
<dbReference type="CDD" id="cd16568">
    <property type="entry name" value="RING-HC_ScPSH1-like"/>
    <property type="match status" value="1"/>
</dbReference>
<dbReference type="AlphaFoldDB" id="A0AA38X444"/>
<feature type="region of interest" description="Disordered" evidence="5">
    <location>
        <begin position="176"/>
        <end position="520"/>
    </location>
</feature>